<feature type="transmembrane region" description="Helical" evidence="1">
    <location>
        <begin position="86"/>
        <end position="108"/>
    </location>
</feature>
<keyword evidence="1" id="KW-1133">Transmembrane helix</keyword>
<feature type="transmembrane region" description="Helical" evidence="1">
    <location>
        <begin position="282"/>
        <end position="300"/>
    </location>
</feature>
<dbReference type="RefSeq" id="WP_322409928.1">
    <property type="nucleotide sequence ID" value="NZ_CP139779.1"/>
</dbReference>
<dbReference type="EC" id="2.3.-.-" evidence="3"/>
<dbReference type="PANTHER" id="PTHR23028">
    <property type="entry name" value="ACETYLTRANSFERASE"/>
    <property type="match status" value="1"/>
</dbReference>
<evidence type="ECO:0000313" key="4">
    <source>
        <dbReference type="Proteomes" id="UP001324533"/>
    </source>
</evidence>
<organism evidence="3 4">
    <name type="scientific">Microbacterium invictum</name>
    <dbReference type="NCBI Taxonomy" id="515415"/>
    <lineage>
        <taxon>Bacteria</taxon>
        <taxon>Bacillati</taxon>
        <taxon>Actinomycetota</taxon>
        <taxon>Actinomycetes</taxon>
        <taxon>Micrococcales</taxon>
        <taxon>Microbacteriaceae</taxon>
        <taxon>Microbacterium</taxon>
    </lineage>
</organism>
<dbReference type="Proteomes" id="UP001324533">
    <property type="component" value="Chromosome"/>
</dbReference>
<feature type="transmembrane region" description="Helical" evidence="1">
    <location>
        <begin position="176"/>
        <end position="194"/>
    </location>
</feature>
<accession>A0ABZ0V856</accession>
<gene>
    <name evidence="3" type="ORF">T9R20_14035</name>
</gene>
<proteinExistence type="predicted"/>
<evidence type="ECO:0000259" key="2">
    <source>
        <dbReference type="Pfam" id="PF01757"/>
    </source>
</evidence>
<evidence type="ECO:0000256" key="1">
    <source>
        <dbReference type="SAM" id="Phobius"/>
    </source>
</evidence>
<name>A0ABZ0V856_9MICO</name>
<feature type="transmembrane region" description="Helical" evidence="1">
    <location>
        <begin position="252"/>
        <end position="270"/>
    </location>
</feature>
<reference evidence="3 4" key="1">
    <citation type="submission" date="2023-06" db="EMBL/GenBank/DDBJ databases">
        <title>Rock-solubilizing bacteria, Microbacterium invictum, promotes re-establishment of vegetation in rocky wasteland by accelerating rock bio-weathering and reshaping soil bacterial community.</title>
        <authorList>
            <person name="Liu C."/>
        </authorList>
    </citation>
    <scope>NUCLEOTIDE SEQUENCE [LARGE SCALE GENOMIC DNA]</scope>
    <source>
        <strain evidence="3 4">X-18</strain>
    </source>
</reference>
<feature type="transmembrane region" description="Helical" evidence="1">
    <location>
        <begin position="200"/>
        <end position="219"/>
    </location>
</feature>
<keyword evidence="3" id="KW-0808">Transferase</keyword>
<feature type="transmembrane region" description="Helical" evidence="1">
    <location>
        <begin position="20"/>
        <end position="36"/>
    </location>
</feature>
<protein>
    <submittedName>
        <fullName evidence="3">Acyltransferase</fullName>
        <ecNumber evidence="3">2.3.-.-</ecNumber>
    </submittedName>
</protein>
<dbReference type="EMBL" id="CP139779">
    <property type="protein sequence ID" value="WQB69803.1"/>
    <property type="molecule type" value="Genomic_DNA"/>
</dbReference>
<dbReference type="GO" id="GO:0016746">
    <property type="term" value="F:acyltransferase activity"/>
    <property type="evidence" value="ECO:0007669"/>
    <property type="project" value="UniProtKB-KW"/>
</dbReference>
<keyword evidence="4" id="KW-1185">Reference proteome</keyword>
<feature type="transmembrane region" description="Helical" evidence="1">
    <location>
        <begin position="231"/>
        <end position="246"/>
    </location>
</feature>
<feature type="domain" description="Acyltransferase 3" evidence="2">
    <location>
        <begin position="18"/>
        <end position="319"/>
    </location>
</feature>
<dbReference type="InterPro" id="IPR002656">
    <property type="entry name" value="Acyl_transf_3_dom"/>
</dbReference>
<dbReference type="Pfam" id="PF01757">
    <property type="entry name" value="Acyl_transf_3"/>
    <property type="match status" value="1"/>
</dbReference>
<feature type="transmembrane region" description="Helical" evidence="1">
    <location>
        <begin position="150"/>
        <end position="169"/>
    </location>
</feature>
<dbReference type="InterPro" id="IPR050879">
    <property type="entry name" value="Acyltransferase_3"/>
</dbReference>
<keyword evidence="3" id="KW-0012">Acyltransferase</keyword>
<dbReference type="PANTHER" id="PTHR23028:SF53">
    <property type="entry name" value="ACYL_TRANSF_3 DOMAIN-CONTAINING PROTEIN"/>
    <property type="match status" value="1"/>
</dbReference>
<feature type="transmembrane region" description="Helical" evidence="1">
    <location>
        <begin position="56"/>
        <end position="74"/>
    </location>
</feature>
<keyword evidence="1" id="KW-0472">Membrane</keyword>
<sequence length="352" mass="38954">MPRNPDSFSSVFDPRANGLNFVRLFLAAGVILWHSFPLTGAEIDLLPLRQLLAEVWVDGFFAISGFLILGSWMRDPHAGRYLRARILRILPAFWVCLLVTAFIVAPLATMTFGMGNLTYVVKNAVLWVFQYGIDGTPAGVPFPGVWNGSIWTLAWEFLCYLLILALGVTGALRHPPVVPVLFIICVLGIAFTSLAPVEIWLVETAARFGSMFLAGALIWQLQDRIRCNRNFVMLSILLVVGSLWLPDYRLLASLPLAYLMLVIGAVIKTPRLRLRNDISYGVYIYAFPIQQVLALAGVWTLGVPGFASLALAITVPVAAASWFLIEKPVLRYKNQSLRRAPASGDGSEVREH</sequence>
<feature type="transmembrane region" description="Helical" evidence="1">
    <location>
        <begin position="306"/>
        <end position="325"/>
    </location>
</feature>
<evidence type="ECO:0000313" key="3">
    <source>
        <dbReference type="EMBL" id="WQB69803.1"/>
    </source>
</evidence>
<keyword evidence="1" id="KW-0812">Transmembrane</keyword>